<evidence type="ECO:0000259" key="8">
    <source>
        <dbReference type="Pfam" id="PF03061"/>
    </source>
</evidence>
<dbReference type="CDD" id="cd03443">
    <property type="entry name" value="PaaI_thioesterase"/>
    <property type="match status" value="1"/>
</dbReference>
<dbReference type="PANTHER" id="PTHR43240:SF20">
    <property type="entry name" value="MEDIUM_LONG-CHAIN ACYL-COA THIOESTERASE YIGI"/>
    <property type="match status" value="1"/>
</dbReference>
<dbReference type="InterPro" id="IPR003736">
    <property type="entry name" value="PAAI_dom"/>
</dbReference>
<name>A0ABT6NN76_9BACT</name>
<feature type="domain" description="Thioesterase" evidence="8">
    <location>
        <begin position="81"/>
        <end position="150"/>
    </location>
</feature>
<sequence length="177" mass="19500">MTRRANPAGHARAATWQNASFSGIVRAEKMLDLTIFRQLAEELIPFNKWLGVKVEHLARGHVTLSIPWREELIGDPIRQALHGGLISTLADTAGGLCVWTEIENPSLSRVSTVDLRVDYLRPGRREMLVGDATTVRVGAKLGWADVRLYHPSAASELVATARGVYALKTPKQPNRDA</sequence>
<comment type="catalytic activity">
    <reaction evidence="7">
        <text>a medium-chain fatty acyl-CoA + H2O = a medium-chain fatty acid + CoA + H(+)</text>
        <dbReference type="Rhea" id="RHEA:68184"/>
        <dbReference type="ChEBI" id="CHEBI:15377"/>
        <dbReference type="ChEBI" id="CHEBI:15378"/>
        <dbReference type="ChEBI" id="CHEBI:57287"/>
        <dbReference type="ChEBI" id="CHEBI:59558"/>
        <dbReference type="ChEBI" id="CHEBI:90546"/>
    </reaction>
</comment>
<accession>A0ABT6NN76</accession>
<protein>
    <recommendedName>
        <fullName evidence="6">Medium/long-chain acyl-CoA thioesterase YigI</fullName>
        <ecNumber evidence="5">3.1.2.20</ecNumber>
    </recommendedName>
</protein>
<comment type="similarity">
    <text evidence="4">Belongs to the YigI thioesterase family.</text>
</comment>
<dbReference type="Pfam" id="PF03061">
    <property type="entry name" value="4HBT"/>
    <property type="match status" value="1"/>
</dbReference>
<evidence type="ECO:0000256" key="2">
    <source>
        <dbReference type="ARBA" id="ARBA00035880"/>
    </source>
</evidence>
<evidence type="ECO:0000256" key="6">
    <source>
        <dbReference type="ARBA" id="ARBA00040062"/>
    </source>
</evidence>
<dbReference type="Proteomes" id="UP001160301">
    <property type="component" value="Unassembled WGS sequence"/>
</dbReference>
<evidence type="ECO:0000256" key="3">
    <source>
        <dbReference type="ARBA" id="ARBA00036002"/>
    </source>
</evidence>
<reference evidence="9 10" key="1">
    <citation type="submission" date="2023-04" db="EMBL/GenBank/DDBJ databases">
        <title>The genome sequence of Polyangium sorediatum DSM14670.</title>
        <authorList>
            <person name="Zhang X."/>
        </authorList>
    </citation>
    <scope>NUCLEOTIDE SEQUENCE [LARGE SCALE GENOMIC DNA]</scope>
    <source>
        <strain evidence="9 10">DSM 14670</strain>
    </source>
</reference>
<evidence type="ECO:0000256" key="7">
    <source>
        <dbReference type="ARBA" id="ARBA00048062"/>
    </source>
</evidence>
<dbReference type="Gene3D" id="3.10.129.10">
    <property type="entry name" value="Hotdog Thioesterase"/>
    <property type="match status" value="1"/>
</dbReference>
<keyword evidence="10" id="KW-1185">Reference proteome</keyword>
<dbReference type="SUPFAM" id="SSF54637">
    <property type="entry name" value="Thioesterase/thiol ester dehydrase-isomerase"/>
    <property type="match status" value="1"/>
</dbReference>
<evidence type="ECO:0000313" key="10">
    <source>
        <dbReference type="Proteomes" id="UP001160301"/>
    </source>
</evidence>
<comment type="caution">
    <text evidence="9">The sequence shown here is derived from an EMBL/GenBank/DDBJ whole genome shotgun (WGS) entry which is preliminary data.</text>
</comment>
<evidence type="ECO:0000256" key="4">
    <source>
        <dbReference type="ARBA" id="ARBA00038381"/>
    </source>
</evidence>
<dbReference type="InterPro" id="IPR029069">
    <property type="entry name" value="HotDog_dom_sf"/>
</dbReference>
<organism evidence="9 10">
    <name type="scientific">Polyangium sorediatum</name>
    <dbReference type="NCBI Taxonomy" id="889274"/>
    <lineage>
        <taxon>Bacteria</taxon>
        <taxon>Pseudomonadati</taxon>
        <taxon>Myxococcota</taxon>
        <taxon>Polyangia</taxon>
        <taxon>Polyangiales</taxon>
        <taxon>Polyangiaceae</taxon>
        <taxon>Polyangium</taxon>
    </lineage>
</organism>
<proteinExistence type="inferred from homology"/>
<comment type="catalytic activity">
    <reaction evidence="3">
        <text>a long-chain fatty acyl-CoA + H2O = a long-chain fatty acid + CoA + H(+)</text>
        <dbReference type="Rhea" id="RHEA:67680"/>
        <dbReference type="ChEBI" id="CHEBI:15377"/>
        <dbReference type="ChEBI" id="CHEBI:15378"/>
        <dbReference type="ChEBI" id="CHEBI:57287"/>
        <dbReference type="ChEBI" id="CHEBI:57560"/>
        <dbReference type="ChEBI" id="CHEBI:83139"/>
    </reaction>
</comment>
<evidence type="ECO:0000256" key="5">
    <source>
        <dbReference type="ARBA" id="ARBA00038894"/>
    </source>
</evidence>
<evidence type="ECO:0000313" key="9">
    <source>
        <dbReference type="EMBL" id="MDI1429773.1"/>
    </source>
</evidence>
<dbReference type="EC" id="3.1.2.20" evidence="5"/>
<evidence type="ECO:0000256" key="1">
    <source>
        <dbReference type="ARBA" id="ARBA00022801"/>
    </source>
</evidence>
<dbReference type="EMBL" id="JARZHI010000006">
    <property type="protein sequence ID" value="MDI1429773.1"/>
    <property type="molecule type" value="Genomic_DNA"/>
</dbReference>
<keyword evidence="1" id="KW-0378">Hydrolase</keyword>
<gene>
    <name evidence="9" type="ORF">QHF89_09710</name>
</gene>
<dbReference type="InterPro" id="IPR006683">
    <property type="entry name" value="Thioestr_dom"/>
</dbReference>
<comment type="catalytic activity">
    <reaction evidence="2">
        <text>a fatty acyl-CoA + H2O = a fatty acid + CoA + H(+)</text>
        <dbReference type="Rhea" id="RHEA:16781"/>
        <dbReference type="ChEBI" id="CHEBI:15377"/>
        <dbReference type="ChEBI" id="CHEBI:15378"/>
        <dbReference type="ChEBI" id="CHEBI:28868"/>
        <dbReference type="ChEBI" id="CHEBI:57287"/>
        <dbReference type="ChEBI" id="CHEBI:77636"/>
        <dbReference type="EC" id="3.1.2.20"/>
    </reaction>
</comment>
<dbReference type="NCBIfam" id="TIGR00369">
    <property type="entry name" value="unchar_dom_1"/>
    <property type="match status" value="1"/>
</dbReference>
<dbReference type="RefSeq" id="WP_136965682.1">
    <property type="nucleotide sequence ID" value="NZ_JARZHI010000006.1"/>
</dbReference>
<dbReference type="PANTHER" id="PTHR43240">
    <property type="entry name" value="1,4-DIHYDROXY-2-NAPHTHOYL-COA THIOESTERASE 1"/>
    <property type="match status" value="1"/>
</dbReference>